<organism evidence="2 3">
    <name type="scientific">Pseudocercospora musae</name>
    <dbReference type="NCBI Taxonomy" id="113226"/>
    <lineage>
        <taxon>Eukaryota</taxon>
        <taxon>Fungi</taxon>
        <taxon>Dikarya</taxon>
        <taxon>Ascomycota</taxon>
        <taxon>Pezizomycotina</taxon>
        <taxon>Dothideomycetes</taxon>
        <taxon>Dothideomycetidae</taxon>
        <taxon>Mycosphaerellales</taxon>
        <taxon>Mycosphaerellaceae</taxon>
        <taxon>Pseudocercospora</taxon>
    </lineage>
</organism>
<evidence type="ECO:0000256" key="1">
    <source>
        <dbReference type="SAM" id="MobiDB-lite"/>
    </source>
</evidence>
<dbReference type="EMBL" id="LFZO01000240">
    <property type="protein sequence ID" value="KXT10756.1"/>
    <property type="molecule type" value="Genomic_DNA"/>
</dbReference>
<name>A0A139I828_9PEZI</name>
<accession>A0A139I828</accession>
<dbReference type="AlphaFoldDB" id="A0A139I828"/>
<keyword evidence="3" id="KW-1185">Reference proteome</keyword>
<evidence type="ECO:0000313" key="3">
    <source>
        <dbReference type="Proteomes" id="UP000073492"/>
    </source>
</evidence>
<sequence>MFNMRAREERRPPRDDTSLYLGLAEDSSVRETFHSTYALRPSIIPNERLYDSRNRKGLFMPGVLAILNTGLQEPFAVTILLPILINNNNPDYPHVSATSPSSQPCSLNFSSLCCSDQAIRQPWAHSQHSSRTTEKDLVGTPLDASDEDADSDSVASVLEIGDSDLDISDCD</sequence>
<evidence type="ECO:0000313" key="2">
    <source>
        <dbReference type="EMBL" id="KXT10755.1"/>
    </source>
</evidence>
<dbReference type="Proteomes" id="UP000073492">
    <property type="component" value="Unassembled WGS sequence"/>
</dbReference>
<feature type="region of interest" description="Disordered" evidence="1">
    <location>
        <begin position="124"/>
        <end position="171"/>
    </location>
</feature>
<feature type="compositionally biased region" description="Acidic residues" evidence="1">
    <location>
        <begin position="161"/>
        <end position="171"/>
    </location>
</feature>
<reference evidence="2 3" key="1">
    <citation type="submission" date="2015-07" db="EMBL/GenBank/DDBJ databases">
        <title>Comparative genomics of the Sigatoka disease complex on banana suggests a link between parallel evolutionary changes in Pseudocercospora fijiensis and Pseudocercospora eumusae and increased virulence on the banana host.</title>
        <authorList>
            <person name="Chang T.-C."/>
            <person name="Salvucci A."/>
            <person name="Crous P.W."/>
            <person name="Stergiopoulos I."/>
        </authorList>
    </citation>
    <scope>NUCLEOTIDE SEQUENCE [LARGE SCALE GENOMIC DNA]</scope>
    <source>
        <strain evidence="2 3">CBS 116634</strain>
    </source>
</reference>
<dbReference type="EMBL" id="LFZO01000240">
    <property type="protein sequence ID" value="KXT10755.1"/>
    <property type="molecule type" value="Genomic_DNA"/>
</dbReference>
<comment type="caution">
    <text evidence="2">The sequence shown here is derived from an EMBL/GenBank/DDBJ whole genome shotgun (WGS) entry which is preliminary data.</text>
</comment>
<proteinExistence type="predicted"/>
<gene>
    <name evidence="2" type="ORF">AC579_6852</name>
</gene>
<protein>
    <submittedName>
        <fullName evidence="2">Uncharacterized protein</fullName>
    </submittedName>
</protein>